<feature type="transmembrane region" description="Helical" evidence="1">
    <location>
        <begin position="58"/>
        <end position="79"/>
    </location>
</feature>
<dbReference type="RefSeq" id="WP_058480230.1">
    <property type="nucleotide sequence ID" value="NZ_CAAAIQ010000015.1"/>
</dbReference>
<dbReference type="GO" id="GO:0034220">
    <property type="term" value="P:monoatomic ion transmembrane transport"/>
    <property type="evidence" value="ECO:0007669"/>
    <property type="project" value="UniProtKB-KW"/>
</dbReference>
<sequence>MFFLFNKYRFFCLFVLLVTSCLFKAFSAQFGLLDHFDIIFGVLIVANLFIIGNQEKYLYSFVVLILVIVVLLHVLGIYFDNQIIYGFRLFFVIGFLSVMTLLCFYYTAQDQTISITTLFGSISVYLFIGLIFSYIYLFVELLSPNSFSGFADGGEVKSMYFSFITLTTVGFGEIIPIKPIAQTLTWLESFTGQIYLAVIIGLMIGRYVAEKQIALTKDQE</sequence>
<dbReference type="OrthoDB" id="9813518at2"/>
<dbReference type="PATRIC" id="fig|66969.6.peg.1663"/>
<name>A0A0W1ACC4_9GAMM</name>
<dbReference type="STRING" id="66969.Lwal_1525"/>
<keyword evidence="4" id="KW-1185">Reference proteome</keyword>
<dbReference type="AlphaFoldDB" id="A0A0W1ACC4"/>
<keyword evidence="1" id="KW-0812">Transmembrane</keyword>
<dbReference type="PROSITE" id="PS51257">
    <property type="entry name" value="PROKAR_LIPOPROTEIN"/>
    <property type="match status" value="1"/>
</dbReference>
<comment type="caution">
    <text evidence="3">The sequence shown here is derived from an EMBL/GenBank/DDBJ whole genome shotgun (WGS) entry which is preliminary data.</text>
</comment>
<dbReference type="Gene3D" id="1.10.287.70">
    <property type="match status" value="1"/>
</dbReference>
<dbReference type="Pfam" id="PF07885">
    <property type="entry name" value="Ion_trans_2"/>
    <property type="match status" value="1"/>
</dbReference>
<gene>
    <name evidence="3" type="ORF">Lwal_1525</name>
</gene>
<feature type="transmembrane region" description="Helical" evidence="1">
    <location>
        <begin position="159"/>
        <end position="177"/>
    </location>
</feature>
<evidence type="ECO:0000259" key="2">
    <source>
        <dbReference type="Pfam" id="PF07885"/>
    </source>
</evidence>
<feature type="transmembrane region" description="Helical" evidence="1">
    <location>
        <begin position="85"/>
        <end position="106"/>
    </location>
</feature>
<dbReference type="SUPFAM" id="SSF81324">
    <property type="entry name" value="Voltage-gated potassium channels"/>
    <property type="match status" value="1"/>
</dbReference>
<keyword evidence="3" id="KW-0406">Ion transport</keyword>
<evidence type="ECO:0000313" key="4">
    <source>
        <dbReference type="Proteomes" id="UP000054729"/>
    </source>
</evidence>
<proteinExistence type="predicted"/>
<feature type="transmembrane region" description="Helical" evidence="1">
    <location>
        <begin position="189"/>
        <end position="209"/>
    </location>
</feature>
<keyword evidence="3" id="KW-0407">Ion channel</keyword>
<evidence type="ECO:0000256" key="1">
    <source>
        <dbReference type="SAM" id="Phobius"/>
    </source>
</evidence>
<dbReference type="InterPro" id="IPR013099">
    <property type="entry name" value="K_chnl_dom"/>
</dbReference>
<reference evidence="3 4" key="1">
    <citation type="submission" date="2015-11" db="EMBL/GenBank/DDBJ databases">
        <title>Genomic analysis of 38 Legionella species identifies large and diverse effector repertoires.</title>
        <authorList>
            <person name="Burstein D."/>
            <person name="Amaro F."/>
            <person name="Zusman T."/>
            <person name="Lifshitz Z."/>
            <person name="Cohen O."/>
            <person name="Gilbert J.A."/>
            <person name="Pupko T."/>
            <person name="Shuman H.A."/>
            <person name="Segal G."/>
        </authorList>
    </citation>
    <scope>NUCLEOTIDE SEQUENCE [LARGE SCALE GENOMIC DNA]</scope>
    <source>
        <strain evidence="3 4">ATCC 51914</strain>
    </source>
</reference>
<dbReference type="EMBL" id="LNZB01000038">
    <property type="protein sequence ID" value="KTD78755.1"/>
    <property type="molecule type" value="Genomic_DNA"/>
</dbReference>
<accession>A0A0W1ACC4</accession>
<feature type="transmembrane region" description="Helical" evidence="1">
    <location>
        <begin position="118"/>
        <end position="139"/>
    </location>
</feature>
<keyword evidence="1" id="KW-1133">Transmembrane helix</keyword>
<dbReference type="Proteomes" id="UP000054729">
    <property type="component" value="Unassembled WGS sequence"/>
</dbReference>
<keyword evidence="3" id="KW-0813">Transport</keyword>
<evidence type="ECO:0000313" key="3">
    <source>
        <dbReference type="EMBL" id="KTD78755.1"/>
    </source>
</evidence>
<feature type="transmembrane region" description="Helical" evidence="1">
    <location>
        <begin position="35"/>
        <end position="51"/>
    </location>
</feature>
<keyword evidence="1" id="KW-0472">Membrane</keyword>
<protein>
    <submittedName>
        <fullName evidence="3">Inward rectifier potassium channel Kirbac3, 1</fullName>
    </submittedName>
</protein>
<organism evidence="3 4">
    <name type="scientific">Legionella waltersii</name>
    <dbReference type="NCBI Taxonomy" id="66969"/>
    <lineage>
        <taxon>Bacteria</taxon>
        <taxon>Pseudomonadati</taxon>
        <taxon>Pseudomonadota</taxon>
        <taxon>Gammaproteobacteria</taxon>
        <taxon>Legionellales</taxon>
        <taxon>Legionellaceae</taxon>
        <taxon>Legionella</taxon>
    </lineage>
</organism>
<feature type="domain" description="Potassium channel" evidence="2">
    <location>
        <begin position="131"/>
        <end position="204"/>
    </location>
</feature>